<evidence type="ECO:0008006" key="3">
    <source>
        <dbReference type="Google" id="ProtNLM"/>
    </source>
</evidence>
<name>A0ABS4S4D0_PAEXY</name>
<evidence type="ECO:0000313" key="2">
    <source>
        <dbReference type="Proteomes" id="UP000810207"/>
    </source>
</evidence>
<dbReference type="Pfam" id="PF15585">
    <property type="entry name" value="Imm7"/>
    <property type="match status" value="1"/>
</dbReference>
<proteinExistence type="predicted"/>
<protein>
    <recommendedName>
        <fullName evidence="3">Immunity protein 7 of polymorphic toxin system</fullName>
    </recommendedName>
</protein>
<sequence length="135" mass="15548">MYQYHGWAVILENTGDGETSNERVNIVFETVKNYIESLKPSVDVLDVKAINGQYHLWMTGLWNREPSLKFTPVEIMKNVGSIAPGSYGMLYVFNDEHPEYFNEFSVYVLSRGRLEQKYDPFLSPLIPVVADDSEF</sequence>
<dbReference type="RefSeq" id="WP_076216989.1">
    <property type="nucleotide sequence ID" value="NZ_CBCSLC010000074.1"/>
</dbReference>
<dbReference type="EMBL" id="JAGIKV010000030">
    <property type="protein sequence ID" value="MBP2248927.1"/>
    <property type="molecule type" value="Genomic_DNA"/>
</dbReference>
<gene>
    <name evidence="1" type="ORF">J2Z28_005621</name>
</gene>
<comment type="caution">
    <text evidence="1">The sequence shown here is derived from an EMBL/GenBank/DDBJ whole genome shotgun (WGS) entry which is preliminary data.</text>
</comment>
<keyword evidence="2" id="KW-1185">Reference proteome</keyword>
<accession>A0ABS4S4D0</accession>
<dbReference type="InterPro" id="IPR028965">
    <property type="entry name" value="Imm7"/>
</dbReference>
<reference evidence="1 2" key="1">
    <citation type="submission" date="2021-03" db="EMBL/GenBank/DDBJ databases">
        <title>Genomic Encyclopedia of Type Strains, Phase IV (KMG-IV): sequencing the most valuable type-strain genomes for metagenomic binning, comparative biology and taxonomic classification.</title>
        <authorList>
            <person name="Goeker M."/>
        </authorList>
    </citation>
    <scope>NUCLEOTIDE SEQUENCE [LARGE SCALE GENOMIC DNA]</scope>
    <source>
        <strain evidence="1 2">DSM 21292</strain>
    </source>
</reference>
<organism evidence="1 2">
    <name type="scientific">Paenibacillus xylanexedens</name>
    <dbReference type="NCBI Taxonomy" id="528191"/>
    <lineage>
        <taxon>Bacteria</taxon>
        <taxon>Bacillati</taxon>
        <taxon>Bacillota</taxon>
        <taxon>Bacilli</taxon>
        <taxon>Bacillales</taxon>
        <taxon>Paenibacillaceae</taxon>
        <taxon>Paenibacillus</taxon>
    </lineage>
</organism>
<dbReference type="Proteomes" id="UP000810207">
    <property type="component" value="Unassembled WGS sequence"/>
</dbReference>
<evidence type="ECO:0000313" key="1">
    <source>
        <dbReference type="EMBL" id="MBP2248927.1"/>
    </source>
</evidence>